<dbReference type="Proteomes" id="UP000319739">
    <property type="component" value="Unassembled WGS sequence"/>
</dbReference>
<feature type="region of interest" description="Disordered" evidence="1">
    <location>
        <begin position="267"/>
        <end position="289"/>
    </location>
</feature>
<feature type="compositionally biased region" description="Basic and acidic residues" evidence="1">
    <location>
        <begin position="367"/>
        <end position="378"/>
    </location>
</feature>
<protein>
    <recommendedName>
        <fullName evidence="5">Transmembrane protein</fullName>
    </recommendedName>
</protein>
<evidence type="ECO:0000313" key="4">
    <source>
        <dbReference type="Proteomes" id="UP000319739"/>
    </source>
</evidence>
<evidence type="ECO:0000256" key="2">
    <source>
        <dbReference type="SAM" id="Phobius"/>
    </source>
</evidence>
<feature type="transmembrane region" description="Helical" evidence="2">
    <location>
        <begin position="168"/>
        <end position="191"/>
    </location>
</feature>
<feature type="transmembrane region" description="Helical" evidence="2">
    <location>
        <begin position="7"/>
        <end position="26"/>
    </location>
</feature>
<feature type="transmembrane region" description="Helical" evidence="2">
    <location>
        <begin position="198"/>
        <end position="218"/>
    </location>
</feature>
<keyword evidence="2" id="KW-0472">Membrane</keyword>
<sequence length="497" mass="56213">MNRKICYLILLLVQVLGALFQVFMILSGEPGNGENPPIIWLSILQILLWLLIQVFLTVKIWKDQGKQEGLLIYALFLVLSIFWPQEVPIALFGTEVVMRLSQLPTLAIVLIMINKVEWPRLRSLVGQEGTWYPIVPLVSFGISILQLVDRIPVVLRLWTILDHSKSDFYWRLFEGVDQEVLLVILLSSFFVIKSQKVLFVLSCLYACYYLPSVLIDLLVLKTTSPIPFYHSVISLYLVYRQKESLQKLFGARSSALSDQEGAACGDEEEAAEQLESQRGSDEVSSGNKESSSLLSDLLSYPKRYGYPNVFVLMKEKLVIAPLVMLFGNQSSDRSERVVTKGLVAWQERPTVDVTVEQDNNSQQSLETSREPLNRNLSKEENASSPYSYLFALPKWLGLTYYGLGFVGLILTGTFAFMIFYATSIHLILFTIGFVSTQFALAIDSRLLWASACIFNGLSAVYGLLWPLQVLSFCLAIDVLLGAFFWVKRPKDTKENSF</sequence>
<keyword evidence="4" id="KW-1185">Reference proteome</keyword>
<gene>
    <name evidence="3" type="ORF">FJR71_03400</name>
</gene>
<organism evidence="3 4">
    <name type="scientific">Streptococcus xiaochunlingii</name>
    <dbReference type="NCBI Taxonomy" id="2589788"/>
    <lineage>
        <taxon>Bacteria</taxon>
        <taxon>Bacillati</taxon>
        <taxon>Bacillota</taxon>
        <taxon>Bacilli</taxon>
        <taxon>Lactobacillales</taxon>
        <taxon>Streptococcaceae</taxon>
        <taxon>Streptococcus</taxon>
    </lineage>
</organism>
<comment type="caution">
    <text evidence="3">The sequence shown here is derived from an EMBL/GenBank/DDBJ whole genome shotgun (WGS) entry which is preliminary data.</text>
</comment>
<reference evidence="3 4" key="1">
    <citation type="submission" date="2019-06" db="EMBL/GenBank/DDBJ databases">
        <authorList>
            <person name="Zou Y."/>
        </authorList>
    </citation>
    <scope>NUCLEOTIDE SEQUENCE [LARGE SCALE GENOMIC DNA]</scope>
    <source>
        <strain evidence="3 4">E24</strain>
    </source>
</reference>
<keyword evidence="2" id="KW-0812">Transmembrane</keyword>
<evidence type="ECO:0008006" key="5">
    <source>
        <dbReference type="Google" id="ProtNLM"/>
    </source>
</evidence>
<feature type="region of interest" description="Disordered" evidence="1">
    <location>
        <begin position="356"/>
        <end position="378"/>
    </location>
</feature>
<feature type="transmembrane region" description="Helical" evidence="2">
    <location>
        <begin position="100"/>
        <end position="118"/>
    </location>
</feature>
<feature type="transmembrane region" description="Helical" evidence="2">
    <location>
        <begin position="130"/>
        <end position="148"/>
    </location>
</feature>
<keyword evidence="2" id="KW-1133">Transmembrane helix</keyword>
<name>A0ABY2YH46_9STRE</name>
<proteinExistence type="predicted"/>
<feature type="transmembrane region" description="Helical" evidence="2">
    <location>
        <begin position="70"/>
        <end position="94"/>
    </location>
</feature>
<dbReference type="RefSeq" id="WP_140814099.1">
    <property type="nucleotide sequence ID" value="NZ_VFSG01000001.1"/>
</dbReference>
<accession>A0ABY2YH46</accession>
<dbReference type="EMBL" id="VFSG01000001">
    <property type="protein sequence ID" value="TPE38044.1"/>
    <property type="molecule type" value="Genomic_DNA"/>
</dbReference>
<feature type="compositionally biased region" description="Polar residues" evidence="1">
    <location>
        <begin position="356"/>
        <end position="366"/>
    </location>
</feature>
<evidence type="ECO:0000313" key="3">
    <source>
        <dbReference type="EMBL" id="TPE38044.1"/>
    </source>
</evidence>
<feature type="transmembrane region" description="Helical" evidence="2">
    <location>
        <begin position="38"/>
        <end position="58"/>
    </location>
</feature>
<evidence type="ECO:0000256" key="1">
    <source>
        <dbReference type="SAM" id="MobiDB-lite"/>
    </source>
</evidence>
<feature type="transmembrane region" description="Helical" evidence="2">
    <location>
        <begin position="469"/>
        <end position="486"/>
    </location>
</feature>